<sequence length="336" mass="38278">MHIRVMTEEYDLPSNDKFEALRDLAVVRAKQNEEKVKSLTRTLVLCGSTQVGKTTMLNHLLDRNVPARPTLALEYSFGRKLNRDGVKDTCNFWELGGGTTFSAVIPQLIYSPLNERRVVSVAFILDLSKPSQLWQTFDKLIKVVSSSLKQYGEENPDHFNSLYAKRMSKFLSDHPNHPDKDCIEISIIRLHIIGAKYDEFQNFDPEKRKVICRTLRTAALIYGSSLHFTSTTENALIKRGKEVLHYAGFEFSSPSTINTDHNAPLSIPPGYDTLKDIGAVSSRSLIAIKTELERYFTSHFPQVEEESSEIEDPSAHASFKEPQLDFILKRKRREII</sequence>
<dbReference type="GO" id="GO:0036064">
    <property type="term" value="C:ciliary basal body"/>
    <property type="evidence" value="ECO:0007669"/>
    <property type="project" value="TreeGrafter"/>
</dbReference>
<evidence type="ECO:0000256" key="5">
    <source>
        <dbReference type="ARBA" id="ARBA00018863"/>
    </source>
</evidence>
<dbReference type="GO" id="GO:0005813">
    <property type="term" value="C:centrosome"/>
    <property type="evidence" value="ECO:0007669"/>
    <property type="project" value="UniProtKB-SubCell"/>
</dbReference>
<dbReference type="Gene3D" id="3.40.50.300">
    <property type="entry name" value="P-loop containing nucleotide triphosphate hydrolases"/>
    <property type="match status" value="1"/>
</dbReference>
<dbReference type="Proteomes" id="UP001219518">
    <property type="component" value="Unassembled WGS sequence"/>
</dbReference>
<evidence type="ECO:0000256" key="8">
    <source>
        <dbReference type="ARBA" id="ARBA00022701"/>
    </source>
</evidence>
<dbReference type="PANTHER" id="PTHR13236:SF0">
    <property type="entry name" value="CYTOPLASMIC DYNEIN 2 LIGHT INTERMEDIATE CHAIN 1"/>
    <property type="match status" value="1"/>
</dbReference>
<gene>
    <name evidence="15" type="ORF">KUF71_005099</name>
</gene>
<accession>A0AAE1LSR2</accession>
<keyword evidence="12" id="KW-0505">Motor protein</keyword>
<keyword evidence="14" id="KW-0966">Cell projection</keyword>
<protein>
    <recommendedName>
        <fullName evidence="5">Cytoplasmic dynein 2 light intermediate chain 1</fullName>
    </recommendedName>
</protein>
<keyword evidence="16" id="KW-1185">Reference proteome</keyword>
<dbReference type="GO" id="GO:0005930">
    <property type="term" value="C:axoneme"/>
    <property type="evidence" value="ECO:0007669"/>
    <property type="project" value="UniProtKB-SubCell"/>
</dbReference>
<dbReference type="GO" id="GO:0035735">
    <property type="term" value="P:intraciliary transport involved in cilium assembly"/>
    <property type="evidence" value="ECO:0007669"/>
    <property type="project" value="InterPro"/>
</dbReference>
<dbReference type="GO" id="GO:0005868">
    <property type="term" value="C:cytoplasmic dynein complex"/>
    <property type="evidence" value="ECO:0007669"/>
    <property type="project" value="InterPro"/>
</dbReference>
<evidence type="ECO:0000256" key="2">
    <source>
        <dbReference type="ARBA" id="ARBA00004300"/>
    </source>
</evidence>
<keyword evidence="11" id="KW-0969">Cilium</keyword>
<evidence type="ECO:0000256" key="6">
    <source>
        <dbReference type="ARBA" id="ARBA00022473"/>
    </source>
</evidence>
<evidence type="ECO:0000256" key="11">
    <source>
        <dbReference type="ARBA" id="ARBA00023069"/>
    </source>
</evidence>
<keyword evidence="13" id="KW-0206">Cytoskeleton</keyword>
<dbReference type="InterPro" id="IPR022780">
    <property type="entry name" value="Dynein_light_int_chain"/>
</dbReference>
<dbReference type="GO" id="GO:0005874">
    <property type="term" value="C:microtubule"/>
    <property type="evidence" value="ECO:0007669"/>
    <property type="project" value="UniProtKB-KW"/>
</dbReference>
<keyword evidence="9" id="KW-0970">Cilium biogenesis/degradation</keyword>
<evidence type="ECO:0000256" key="14">
    <source>
        <dbReference type="ARBA" id="ARBA00023273"/>
    </source>
</evidence>
<reference evidence="15" key="1">
    <citation type="submission" date="2021-07" db="EMBL/GenBank/DDBJ databases">
        <authorList>
            <person name="Catto M.A."/>
            <person name="Jacobson A."/>
            <person name="Kennedy G."/>
            <person name="Labadie P."/>
            <person name="Hunt B.G."/>
            <person name="Srinivasan R."/>
        </authorList>
    </citation>
    <scope>NUCLEOTIDE SEQUENCE</scope>
    <source>
        <strain evidence="15">PL_HMW_Pooled</strain>
        <tissue evidence="15">Head</tissue>
    </source>
</reference>
<evidence type="ECO:0000256" key="3">
    <source>
        <dbReference type="ARBA" id="ARBA00004430"/>
    </source>
</evidence>
<dbReference type="GO" id="GO:0045504">
    <property type="term" value="F:dynein heavy chain binding"/>
    <property type="evidence" value="ECO:0007669"/>
    <property type="project" value="TreeGrafter"/>
</dbReference>
<comment type="caution">
    <text evidence="15">The sequence shown here is derived from an EMBL/GenBank/DDBJ whole genome shotgun (WGS) entry which is preliminary data.</text>
</comment>
<dbReference type="InterPro" id="IPR027417">
    <property type="entry name" value="P-loop_NTPase"/>
</dbReference>
<evidence type="ECO:0000256" key="7">
    <source>
        <dbReference type="ARBA" id="ARBA00022490"/>
    </source>
</evidence>
<keyword evidence="10" id="KW-0243">Dynein</keyword>
<keyword evidence="8" id="KW-0493">Microtubule</keyword>
<evidence type="ECO:0000256" key="13">
    <source>
        <dbReference type="ARBA" id="ARBA00023212"/>
    </source>
</evidence>
<evidence type="ECO:0000256" key="10">
    <source>
        <dbReference type="ARBA" id="ARBA00023017"/>
    </source>
</evidence>
<dbReference type="AlphaFoldDB" id="A0AAE1LSR2"/>
<name>A0AAE1LSR2_9NEOP</name>
<evidence type="ECO:0000256" key="1">
    <source>
        <dbReference type="ARBA" id="ARBA00004120"/>
    </source>
</evidence>
<reference evidence="15" key="2">
    <citation type="journal article" date="2023" name="BMC Genomics">
        <title>Pest status, molecular evolution, and epigenetic factors derived from the genome assembly of Frankliniella fusca, a thysanopteran phytovirus vector.</title>
        <authorList>
            <person name="Catto M.A."/>
            <person name="Labadie P.E."/>
            <person name="Jacobson A.L."/>
            <person name="Kennedy G.G."/>
            <person name="Srinivasan R."/>
            <person name="Hunt B.G."/>
        </authorList>
    </citation>
    <scope>NUCLEOTIDE SEQUENCE</scope>
    <source>
        <strain evidence="15">PL_HMW_Pooled</strain>
    </source>
</reference>
<dbReference type="SUPFAM" id="SSF52540">
    <property type="entry name" value="P-loop containing nucleoside triphosphate hydrolases"/>
    <property type="match status" value="1"/>
</dbReference>
<comment type="similarity">
    <text evidence="4">Belongs to the dynein light intermediate chain family.</text>
</comment>
<keyword evidence="6" id="KW-0217">Developmental protein</keyword>
<dbReference type="Pfam" id="PF05783">
    <property type="entry name" value="DLIC"/>
    <property type="match status" value="1"/>
</dbReference>
<dbReference type="EMBL" id="JAHWGI010001411">
    <property type="protein sequence ID" value="KAK3930365.1"/>
    <property type="molecule type" value="Genomic_DNA"/>
</dbReference>
<evidence type="ECO:0000256" key="12">
    <source>
        <dbReference type="ARBA" id="ARBA00023175"/>
    </source>
</evidence>
<evidence type="ECO:0000313" key="15">
    <source>
        <dbReference type="EMBL" id="KAK3930365.1"/>
    </source>
</evidence>
<comment type="subcellular location">
    <subcellularLocation>
        <location evidence="3">Cytoplasm</location>
        <location evidence="3">Cytoskeleton</location>
        <location evidence="3">Cilium axoneme</location>
    </subcellularLocation>
    <subcellularLocation>
        <location evidence="1">Cytoplasm</location>
        <location evidence="1">Cytoskeleton</location>
        <location evidence="1">Cilium basal body</location>
    </subcellularLocation>
    <subcellularLocation>
        <location evidence="2">Cytoplasm</location>
        <location evidence="2">Cytoskeleton</location>
        <location evidence="2">Microtubule organizing center</location>
        <location evidence="2">Centrosome</location>
    </subcellularLocation>
</comment>
<evidence type="ECO:0000313" key="16">
    <source>
        <dbReference type="Proteomes" id="UP001219518"/>
    </source>
</evidence>
<evidence type="ECO:0000256" key="9">
    <source>
        <dbReference type="ARBA" id="ARBA00022794"/>
    </source>
</evidence>
<proteinExistence type="inferred from homology"/>
<evidence type="ECO:0000256" key="4">
    <source>
        <dbReference type="ARBA" id="ARBA00006831"/>
    </source>
</evidence>
<dbReference type="InterPro" id="IPR040045">
    <property type="entry name" value="DYNC2LI1"/>
</dbReference>
<keyword evidence="7" id="KW-0963">Cytoplasm</keyword>
<organism evidence="15 16">
    <name type="scientific">Frankliniella fusca</name>
    <dbReference type="NCBI Taxonomy" id="407009"/>
    <lineage>
        <taxon>Eukaryota</taxon>
        <taxon>Metazoa</taxon>
        <taxon>Ecdysozoa</taxon>
        <taxon>Arthropoda</taxon>
        <taxon>Hexapoda</taxon>
        <taxon>Insecta</taxon>
        <taxon>Pterygota</taxon>
        <taxon>Neoptera</taxon>
        <taxon>Paraneoptera</taxon>
        <taxon>Thysanoptera</taxon>
        <taxon>Terebrantia</taxon>
        <taxon>Thripoidea</taxon>
        <taxon>Thripidae</taxon>
        <taxon>Frankliniella</taxon>
    </lineage>
</organism>
<dbReference type="PANTHER" id="PTHR13236">
    <property type="entry name" value="DYNEIN 2 LIGHT INTERMEDIATE CHAIN, ISOFORM 2"/>
    <property type="match status" value="1"/>
</dbReference>
<dbReference type="GO" id="GO:0035721">
    <property type="term" value="P:intraciliary retrograde transport"/>
    <property type="evidence" value="ECO:0007669"/>
    <property type="project" value="InterPro"/>
</dbReference>